<sequence>MRLLQRDNDGKYSLTEFMGDTIPRYAILSHTWGADHDEVTLADVEKDAGTSKPGYKKLRFCADQAAKHGLCYFWVDTCCIDKSSSAELTEAINSMFAWYRDAARCYVYLTDVPRGSLTSSPPAQQDWFPAFQQSRWFTRGWTLQELVAPVSVEFFCAEGQRLGNKYLLMQELYNITGISVDALQGSPLDGFSVDERMSWMGQRKTKREEDMAYSLLGIFDVHMPLIYGEGRGKAFARLQKEINAASGEARNEATQNQSQATHSYHGPVFHGPISGRYVVSGTHVTGGTVNFDFGEGRNVPVERHAVSTYEAATRRRSTADMKVWSSAVLATKLGGVTAMSSSCREQDTPFGLTHRWDTFDDAQVTDECSRVTLGSPCVSQRTATSRTIRRGAAEASRDHTLLDSNRLGFLPLTEWDEYNSYEEDTPSRLRYSIEWKVAVNNRVVAKDTEQDIVLVPAAYWHMYLKPKVEKLSSKKVAHNRHVEYDDTSVVVSVNDRSERDLTKRFDSMDIDWSVVEKQLIRWGELFRAGKRLRVDLSFNYKDASSQPASTANRGNKRGSSATQRMPTDRTTHMDDEQETSGSPSVWQEVYALMRCPGPPCNLGPHCWRDPFGKRHYKLRMHHLKALVGLVQRGHPIKSHDDVPEDIREQLYAEEYQQREQQTAATSAPTPSLPPISITNVMPSQPHESTMTTVADSGDTAAVKQHLKSLDLNIPGPRDAAVIAYCEWQQSNVVDEALKDEFRKACVATLEDGLDLEQVYEDQDPGFFVSSGVKRGVARRFVSDIDGWAKRYKLSHPCMPKVAPRTVLPTPYYINAPLKVCPKVLMRAALVLVPLLLDERFELGEELFNQVEVCRPLEDFGEENTVLGVRGEDLIPTVSVETGDLDRCHPERGPACAPEANALVAPRLVYIHQLVRAKSRELVEVEVTEVGIALASDALRDFLGPLDGRQRPADARERDEDLELSVAERGKHRWCNTSSPSSAVRWCFGPAEQSKVSGYVANGAITAASDFGHVYLCQRSVKEHVADYVVLRYCKVGRHGEDQHTEQPPRTREPFSTVPFAADPDFVDRPEILAWVRDKCAGAGARAALVGLGGVGRSSPCSMRTAFAMRARGPRTTPGAMLGAVAALLLDGRLWTGSSAGRGPAPESCAPAVVAGRRPLAALDTALPVRAACELPIAGDQVAAYASSSPAVAGHSRCCWPGPCQQAVYRIMIASLLVLQLQARPPEGGRA</sequence>
<keyword evidence="2" id="KW-1185">Reference proteome</keyword>
<reference evidence="1" key="1">
    <citation type="submission" date="2022-11" db="EMBL/GenBank/DDBJ databases">
        <title>Genome Sequence of Boeremia exigua.</title>
        <authorList>
            <person name="Buettner E."/>
        </authorList>
    </citation>
    <scope>NUCLEOTIDE SEQUENCE</scope>
    <source>
        <strain evidence="1">CU02</strain>
    </source>
</reference>
<comment type="caution">
    <text evidence="1">The sequence shown here is derived from an EMBL/GenBank/DDBJ whole genome shotgun (WGS) entry which is preliminary data.</text>
</comment>
<dbReference type="Proteomes" id="UP001153331">
    <property type="component" value="Unassembled WGS sequence"/>
</dbReference>
<evidence type="ECO:0000313" key="2">
    <source>
        <dbReference type="Proteomes" id="UP001153331"/>
    </source>
</evidence>
<protein>
    <submittedName>
        <fullName evidence="1">Uncharacterized protein</fullName>
    </submittedName>
</protein>
<proteinExistence type="predicted"/>
<name>A0ACC2ICL7_9PLEO</name>
<organism evidence="1 2">
    <name type="scientific">Boeremia exigua</name>
    <dbReference type="NCBI Taxonomy" id="749465"/>
    <lineage>
        <taxon>Eukaryota</taxon>
        <taxon>Fungi</taxon>
        <taxon>Dikarya</taxon>
        <taxon>Ascomycota</taxon>
        <taxon>Pezizomycotina</taxon>
        <taxon>Dothideomycetes</taxon>
        <taxon>Pleosporomycetidae</taxon>
        <taxon>Pleosporales</taxon>
        <taxon>Pleosporineae</taxon>
        <taxon>Didymellaceae</taxon>
        <taxon>Boeremia</taxon>
    </lineage>
</organism>
<gene>
    <name evidence="1" type="ORF">OPT61_g4847</name>
</gene>
<dbReference type="EMBL" id="JAPHNI010000290">
    <property type="protein sequence ID" value="KAJ8112898.1"/>
    <property type="molecule type" value="Genomic_DNA"/>
</dbReference>
<evidence type="ECO:0000313" key="1">
    <source>
        <dbReference type="EMBL" id="KAJ8112898.1"/>
    </source>
</evidence>
<accession>A0ACC2ICL7</accession>